<evidence type="ECO:0000313" key="1">
    <source>
        <dbReference type="EMBL" id="WVZ77625.1"/>
    </source>
</evidence>
<dbReference type="EMBL" id="CP144749">
    <property type="protein sequence ID" value="WVZ77625.1"/>
    <property type="molecule type" value="Genomic_DNA"/>
</dbReference>
<evidence type="ECO:0000313" key="2">
    <source>
        <dbReference type="Proteomes" id="UP001341281"/>
    </source>
</evidence>
<reference evidence="1 2" key="1">
    <citation type="submission" date="2024-02" db="EMBL/GenBank/DDBJ databases">
        <title>High-quality chromosome-scale genome assembly of Pensacola bahiagrass (Paspalum notatum Flugge var. saurae).</title>
        <authorList>
            <person name="Vega J.M."/>
            <person name="Podio M."/>
            <person name="Orjuela J."/>
            <person name="Siena L.A."/>
            <person name="Pessino S.C."/>
            <person name="Combes M.C."/>
            <person name="Mariac C."/>
            <person name="Albertini E."/>
            <person name="Pupilli F."/>
            <person name="Ortiz J.P.A."/>
            <person name="Leblanc O."/>
        </authorList>
    </citation>
    <scope>NUCLEOTIDE SEQUENCE [LARGE SCALE GENOMIC DNA]</scope>
    <source>
        <strain evidence="1">R1</strain>
        <tissue evidence="1">Leaf</tissue>
    </source>
</reference>
<accession>A0AAQ3TQ52</accession>
<dbReference type="Proteomes" id="UP001341281">
    <property type="component" value="Chromosome 05"/>
</dbReference>
<dbReference type="AlphaFoldDB" id="A0AAQ3TQ52"/>
<gene>
    <name evidence="1" type="ORF">U9M48_025472</name>
</gene>
<keyword evidence="2" id="KW-1185">Reference proteome</keyword>
<proteinExistence type="predicted"/>
<protein>
    <submittedName>
        <fullName evidence="1">Uncharacterized protein</fullName>
    </submittedName>
</protein>
<organism evidence="1 2">
    <name type="scientific">Paspalum notatum var. saurae</name>
    <dbReference type="NCBI Taxonomy" id="547442"/>
    <lineage>
        <taxon>Eukaryota</taxon>
        <taxon>Viridiplantae</taxon>
        <taxon>Streptophyta</taxon>
        <taxon>Embryophyta</taxon>
        <taxon>Tracheophyta</taxon>
        <taxon>Spermatophyta</taxon>
        <taxon>Magnoliopsida</taxon>
        <taxon>Liliopsida</taxon>
        <taxon>Poales</taxon>
        <taxon>Poaceae</taxon>
        <taxon>PACMAD clade</taxon>
        <taxon>Panicoideae</taxon>
        <taxon>Andropogonodae</taxon>
        <taxon>Paspaleae</taxon>
        <taxon>Paspalinae</taxon>
        <taxon>Paspalum</taxon>
    </lineage>
</organism>
<sequence length="74" mass="8538">MLLIWKVAQNWTLLCPEARRQELYCRLELLKEKTRREGSINTPGPYPRALACGLGADDKIQANSRCCFLKEEDL</sequence>
<name>A0AAQ3TQ52_PASNO</name>